<sequence>MSRPGGYIGYEFGDDDVYVQHIIEEKKAGAEQSKMLEHQKKMLECTETMPVGEEPVPMKSLDFEQAFRNTTLSEGYQSPYKNIPFLKEDVATVNTMSHCPPDDIAKLIRNIQNSVYTLGLDEARQCRRGKLLEVLKPVKEPTSLILRSTSPAMVSSPGENH</sequence>
<dbReference type="GO" id="GO:0006355">
    <property type="term" value="P:regulation of DNA-templated transcription"/>
    <property type="evidence" value="ECO:0007669"/>
    <property type="project" value="InterPro"/>
</dbReference>
<evidence type="ECO:0000256" key="1">
    <source>
        <dbReference type="ARBA" id="ARBA00005456"/>
    </source>
</evidence>
<comment type="similarity">
    <text evidence="1">Belongs to the lin-52 family.</text>
</comment>
<dbReference type="Proteomes" id="UP000008281">
    <property type="component" value="Unassembled WGS sequence"/>
</dbReference>
<proteinExistence type="inferred from homology"/>
<dbReference type="GO" id="GO:0009792">
    <property type="term" value="P:embryo development ending in birth or egg hatching"/>
    <property type="evidence" value="ECO:0007669"/>
    <property type="project" value="EnsemblMetazoa"/>
</dbReference>
<dbReference type="GO" id="GO:0040027">
    <property type="term" value="P:negative regulation of vulval development"/>
    <property type="evidence" value="ECO:0007669"/>
    <property type="project" value="EnsemblMetazoa"/>
</dbReference>
<name>E3LS59_CAERE</name>
<reference evidence="2" key="1">
    <citation type="submission" date="2007-07" db="EMBL/GenBank/DDBJ databases">
        <title>PCAP assembly of the Caenorhabditis remanei genome.</title>
        <authorList>
            <consortium name="The Caenorhabditis remanei Sequencing Consortium"/>
            <person name="Wilson R.K."/>
        </authorList>
    </citation>
    <scope>NUCLEOTIDE SEQUENCE [LARGE SCALE GENOMIC DNA]</scope>
    <source>
        <strain evidence="2">PB4641</strain>
    </source>
</reference>
<dbReference type="GO" id="GO:0050767">
    <property type="term" value="P:regulation of neurogenesis"/>
    <property type="evidence" value="ECO:0007669"/>
    <property type="project" value="EnsemblMetazoa"/>
</dbReference>
<gene>
    <name evidence="2" type="primary">Cre-lin-52</name>
    <name evidence="2" type="ORF">CRE_25251</name>
</gene>
<dbReference type="InterPro" id="IPR018737">
    <property type="entry name" value="DREAM_LIN52"/>
</dbReference>
<keyword evidence="3" id="KW-1185">Reference proteome</keyword>
<dbReference type="AlphaFoldDB" id="E3LS59"/>
<dbReference type="PANTHER" id="PTHR31489">
    <property type="entry name" value="LIN52 FAMILY MEMBER"/>
    <property type="match status" value="1"/>
</dbReference>
<dbReference type="FunCoup" id="E3LS59">
    <property type="interactions" value="35"/>
</dbReference>
<protein>
    <submittedName>
        <fullName evidence="2">CRE-LIN-52 protein</fullName>
    </submittedName>
</protein>
<dbReference type="InParanoid" id="E3LS59"/>
<accession>E3LS59</accession>
<dbReference type="PANTHER" id="PTHR31489:SF2">
    <property type="entry name" value="PROTEIN LIN-52 HOMOLOG"/>
    <property type="match status" value="1"/>
</dbReference>
<dbReference type="STRING" id="31234.E3LS59"/>
<dbReference type="GO" id="GO:0009968">
    <property type="term" value="P:negative regulation of signal transduction"/>
    <property type="evidence" value="ECO:0007669"/>
    <property type="project" value="EnsemblMetazoa"/>
</dbReference>
<dbReference type="eggNOG" id="KOG4402">
    <property type="taxonomic scope" value="Eukaryota"/>
</dbReference>
<organism evidence="3">
    <name type="scientific">Caenorhabditis remanei</name>
    <name type="common">Caenorhabditis vulgaris</name>
    <dbReference type="NCBI Taxonomy" id="31234"/>
    <lineage>
        <taxon>Eukaryota</taxon>
        <taxon>Metazoa</taxon>
        <taxon>Ecdysozoa</taxon>
        <taxon>Nematoda</taxon>
        <taxon>Chromadorea</taxon>
        <taxon>Rhabditida</taxon>
        <taxon>Rhabditina</taxon>
        <taxon>Rhabditomorpha</taxon>
        <taxon>Rhabditoidea</taxon>
        <taxon>Rhabditidae</taxon>
        <taxon>Peloderinae</taxon>
        <taxon>Caenorhabditis</taxon>
    </lineage>
</organism>
<dbReference type="Pfam" id="PF10044">
    <property type="entry name" value="LIN52"/>
    <property type="match status" value="1"/>
</dbReference>
<dbReference type="OrthoDB" id="5834362at2759"/>
<dbReference type="EMBL" id="DS268414">
    <property type="protein sequence ID" value="EFP09134.1"/>
    <property type="molecule type" value="Genomic_DNA"/>
</dbReference>
<dbReference type="GO" id="GO:0070176">
    <property type="term" value="C:DRM complex"/>
    <property type="evidence" value="ECO:0007669"/>
    <property type="project" value="EnsemblMetazoa"/>
</dbReference>
<dbReference type="OMA" id="NTMSHCP"/>
<dbReference type="HOGENOM" id="CLU_138751_0_0_1"/>
<evidence type="ECO:0000313" key="2">
    <source>
        <dbReference type="EMBL" id="EFP09134.1"/>
    </source>
</evidence>
<evidence type="ECO:0000313" key="3">
    <source>
        <dbReference type="Proteomes" id="UP000008281"/>
    </source>
</evidence>